<keyword evidence="3" id="KW-1185">Reference proteome</keyword>
<dbReference type="RefSeq" id="WP_161437071.1">
    <property type="nucleotide sequence ID" value="NZ_WXYO01000008.1"/>
</dbReference>
<reference evidence="2 3" key="1">
    <citation type="submission" date="2020-01" db="EMBL/GenBank/DDBJ databases">
        <title>Bacteria diversity of Porities sp.</title>
        <authorList>
            <person name="Wang G."/>
        </authorList>
    </citation>
    <scope>NUCLEOTIDE SEQUENCE [LARGE SCALE GENOMIC DNA]</scope>
    <source>
        <strain evidence="2 3">R33</strain>
    </source>
</reference>
<sequence>MKAIVLVAAVLLNIGIFAQDTEPIFEGKGRYIKGTYFHDNGLVSHTGHFLDGKLHGEWVMYNKEGKKIALGEYEEGRRTGKWFFWQEEGRALREVTYIQGRPVQVITWNNSESML</sequence>
<name>A0A6L9EHB8_9FLAO</name>
<accession>A0A6L9EHB8</accession>
<comment type="caution">
    <text evidence="2">The sequence shown here is derived from an EMBL/GenBank/DDBJ whole genome shotgun (WGS) entry which is preliminary data.</text>
</comment>
<dbReference type="EMBL" id="WXYO01000008">
    <property type="protein sequence ID" value="NAS14042.1"/>
    <property type="molecule type" value="Genomic_DNA"/>
</dbReference>
<dbReference type="GO" id="GO:0016740">
    <property type="term" value="F:transferase activity"/>
    <property type="evidence" value="ECO:0007669"/>
    <property type="project" value="UniProtKB-KW"/>
</dbReference>
<keyword evidence="2" id="KW-0808">Transferase</keyword>
<keyword evidence="1" id="KW-0732">Signal</keyword>
<gene>
    <name evidence="2" type="ORF">GTQ38_18680</name>
</gene>
<feature type="signal peptide" evidence="1">
    <location>
        <begin position="1"/>
        <end position="18"/>
    </location>
</feature>
<feature type="chain" id="PRO_5026734019" evidence="1">
    <location>
        <begin position="19"/>
        <end position="115"/>
    </location>
</feature>
<dbReference type="Proteomes" id="UP000475249">
    <property type="component" value="Unassembled WGS sequence"/>
</dbReference>
<dbReference type="AlphaFoldDB" id="A0A6L9EHB8"/>
<proteinExistence type="predicted"/>
<dbReference type="SUPFAM" id="SSF82185">
    <property type="entry name" value="Histone H3 K4-specific methyltransferase SET7/9 N-terminal domain"/>
    <property type="match status" value="1"/>
</dbReference>
<evidence type="ECO:0000313" key="3">
    <source>
        <dbReference type="Proteomes" id="UP000475249"/>
    </source>
</evidence>
<organism evidence="2 3">
    <name type="scientific">Poritiphilus flavus</name>
    <dbReference type="NCBI Taxonomy" id="2697053"/>
    <lineage>
        <taxon>Bacteria</taxon>
        <taxon>Pseudomonadati</taxon>
        <taxon>Bacteroidota</taxon>
        <taxon>Flavobacteriia</taxon>
        <taxon>Flavobacteriales</taxon>
        <taxon>Flavobacteriaceae</taxon>
        <taxon>Poritiphilus</taxon>
    </lineage>
</organism>
<evidence type="ECO:0000313" key="2">
    <source>
        <dbReference type="EMBL" id="NAS14042.1"/>
    </source>
</evidence>
<protein>
    <submittedName>
        <fullName evidence="2">Nicotinic acid mononucleotide adenyltransferase</fullName>
    </submittedName>
</protein>
<dbReference type="Gene3D" id="2.20.110.10">
    <property type="entry name" value="Histone H3 K4-specific methyltransferase SET7/9 N-terminal domain"/>
    <property type="match status" value="1"/>
</dbReference>
<evidence type="ECO:0000256" key="1">
    <source>
        <dbReference type="SAM" id="SignalP"/>
    </source>
</evidence>